<proteinExistence type="predicted"/>
<dbReference type="AlphaFoldDB" id="A0A8T0W6K9"/>
<keyword evidence="2" id="KW-1185">Reference proteome</keyword>
<evidence type="ECO:0000313" key="2">
    <source>
        <dbReference type="Proteomes" id="UP000823388"/>
    </source>
</evidence>
<organism evidence="1 2">
    <name type="scientific">Panicum virgatum</name>
    <name type="common">Blackwell switchgrass</name>
    <dbReference type="NCBI Taxonomy" id="38727"/>
    <lineage>
        <taxon>Eukaryota</taxon>
        <taxon>Viridiplantae</taxon>
        <taxon>Streptophyta</taxon>
        <taxon>Embryophyta</taxon>
        <taxon>Tracheophyta</taxon>
        <taxon>Spermatophyta</taxon>
        <taxon>Magnoliopsida</taxon>
        <taxon>Liliopsida</taxon>
        <taxon>Poales</taxon>
        <taxon>Poaceae</taxon>
        <taxon>PACMAD clade</taxon>
        <taxon>Panicoideae</taxon>
        <taxon>Panicodae</taxon>
        <taxon>Paniceae</taxon>
        <taxon>Panicinae</taxon>
        <taxon>Panicum</taxon>
        <taxon>Panicum sect. Hiantes</taxon>
    </lineage>
</organism>
<dbReference type="Proteomes" id="UP000823388">
    <property type="component" value="Chromosome 2K"/>
</dbReference>
<reference evidence="1" key="1">
    <citation type="submission" date="2020-05" db="EMBL/GenBank/DDBJ databases">
        <title>WGS assembly of Panicum virgatum.</title>
        <authorList>
            <person name="Lovell J.T."/>
            <person name="Jenkins J."/>
            <person name="Shu S."/>
            <person name="Juenger T.E."/>
            <person name="Schmutz J."/>
        </authorList>
    </citation>
    <scope>NUCLEOTIDE SEQUENCE</scope>
    <source>
        <strain evidence="1">AP13</strain>
    </source>
</reference>
<protein>
    <submittedName>
        <fullName evidence="1">Uncharacterized protein</fullName>
    </submittedName>
</protein>
<evidence type="ECO:0000313" key="1">
    <source>
        <dbReference type="EMBL" id="KAG2643055.1"/>
    </source>
</evidence>
<gene>
    <name evidence="1" type="ORF">PVAP13_2KG327300</name>
</gene>
<sequence>MDCRNNIMNTMRQRMKNENCNVFRLHKFVWICRKFCMEYHVSA</sequence>
<name>A0A8T0W6K9_PANVG</name>
<accession>A0A8T0W6K9</accession>
<comment type="caution">
    <text evidence="1">The sequence shown here is derived from an EMBL/GenBank/DDBJ whole genome shotgun (WGS) entry which is preliminary data.</text>
</comment>
<dbReference type="EMBL" id="CM029039">
    <property type="protein sequence ID" value="KAG2643055.1"/>
    <property type="molecule type" value="Genomic_DNA"/>
</dbReference>